<keyword evidence="13" id="KW-1185">Reference proteome</keyword>
<feature type="transmembrane region" description="Helical" evidence="9">
    <location>
        <begin position="84"/>
        <end position="103"/>
    </location>
</feature>
<dbReference type="InterPro" id="IPR050681">
    <property type="entry name" value="CDF/SLC30A"/>
</dbReference>
<feature type="transmembrane region" description="Helical" evidence="9">
    <location>
        <begin position="189"/>
        <end position="207"/>
    </location>
</feature>
<dbReference type="GO" id="GO:0005385">
    <property type="term" value="F:zinc ion transmembrane transporter activity"/>
    <property type="evidence" value="ECO:0007669"/>
    <property type="project" value="TreeGrafter"/>
</dbReference>
<protein>
    <submittedName>
        <fullName evidence="12">Cation efflux transmembrane domain superfamily</fullName>
    </submittedName>
</protein>
<evidence type="ECO:0000259" key="11">
    <source>
        <dbReference type="Pfam" id="PF16916"/>
    </source>
</evidence>
<dbReference type="Proteomes" id="UP000694251">
    <property type="component" value="Chromosome 9"/>
</dbReference>
<evidence type="ECO:0000313" key="12">
    <source>
        <dbReference type="EMBL" id="KAG7572971.1"/>
    </source>
</evidence>
<evidence type="ECO:0000259" key="10">
    <source>
        <dbReference type="Pfam" id="PF01545"/>
    </source>
</evidence>
<dbReference type="Pfam" id="PF01545">
    <property type="entry name" value="Cation_efflux"/>
    <property type="match status" value="1"/>
</dbReference>
<organism evidence="12 13">
    <name type="scientific">Arabidopsis suecica</name>
    <name type="common">Swedish thale-cress</name>
    <name type="synonym">Cardaminopsis suecica</name>
    <dbReference type="NCBI Taxonomy" id="45249"/>
    <lineage>
        <taxon>Eukaryota</taxon>
        <taxon>Viridiplantae</taxon>
        <taxon>Streptophyta</taxon>
        <taxon>Embryophyta</taxon>
        <taxon>Tracheophyta</taxon>
        <taxon>Spermatophyta</taxon>
        <taxon>Magnoliopsida</taxon>
        <taxon>eudicotyledons</taxon>
        <taxon>Gunneridae</taxon>
        <taxon>Pentapetalae</taxon>
        <taxon>rosids</taxon>
        <taxon>malvids</taxon>
        <taxon>Brassicales</taxon>
        <taxon>Brassicaceae</taxon>
        <taxon>Camelineae</taxon>
        <taxon>Arabidopsis</taxon>
    </lineage>
</organism>
<comment type="similarity">
    <text evidence="2">Belongs to the cation diffusion facilitator (CDF) transporter (TC 2.A.4) family. SLC30A subfamily.</text>
</comment>
<keyword evidence="3 9" id="KW-0812">Transmembrane</keyword>
<comment type="subcellular location">
    <subcellularLocation>
        <location evidence="1">Membrane</location>
        <topology evidence="1">Multi-pass membrane protein</topology>
    </subcellularLocation>
</comment>
<feature type="compositionally biased region" description="Basic residues" evidence="8">
    <location>
        <begin position="214"/>
        <end position="231"/>
    </location>
</feature>
<evidence type="ECO:0000256" key="1">
    <source>
        <dbReference type="ARBA" id="ARBA00004141"/>
    </source>
</evidence>
<keyword evidence="4" id="KW-0864">Zinc transport</keyword>
<evidence type="ECO:0000313" key="13">
    <source>
        <dbReference type="Proteomes" id="UP000694251"/>
    </source>
</evidence>
<dbReference type="InterPro" id="IPR058533">
    <property type="entry name" value="Cation_efflux_TM"/>
</dbReference>
<dbReference type="Pfam" id="PF16916">
    <property type="entry name" value="ZT_dimer"/>
    <property type="match status" value="1"/>
</dbReference>
<evidence type="ECO:0000256" key="9">
    <source>
        <dbReference type="SAM" id="Phobius"/>
    </source>
</evidence>
<keyword evidence="4" id="KW-0813">Transport</keyword>
<dbReference type="PANTHER" id="PTHR11562:SF101">
    <property type="entry name" value="METAL TOLERANCE PROTEIN B"/>
    <property type="match status" value="1"/>
</dbReference>
<feature type="domain" description="Cation efflux protein transmembrane" evidence="10">
    <location>
        <begin position="88"/>
        <end position="320"/>
    </location>
</feature>
<dbReference type="NCBIfam" id="TIGR01297">
    <property type="entry name" value="CDF"/>
    <property type="match status" value="1"/>
</dbReference>
<feature type="transmembrane region" description="Helical" evidence="9">
    <location>
        <begin position="262"/>
        <end position="284"/>
    </location>
</feature>
<gene>
    <name evidence="12" type="ORF">ISN44_As09g013090</name>
</gene>
<name>A0A8T2AHF8_ARASU</name>
<evidence type="ECO:0000256" key="4">
    <source>
        <dbReference type="ARBA" id="ARBA00022906"/>
    </source>
</evidence>
<dbReference type="PANTHER" id="PTHR11562">
    <property type="entry name" value="CATION EFFLUX PROTEIN/ ZINC TRANSPORTER"/>
    <property type="match status" value="1"/>
</dbReference>
<evidence type="ECO:0000256" key="3">
    <source>
        <dbReference type="ARBA" id="ARBA00022692"/>
    </source>
</evidence>
<keyword evidence="6" id="KW-0406">Ion transport</keyword>
<comment type="caution">
    <text evidence="12">The sequence shown here is derived from an EMBL/GenBank/DDBJ whole genome shotgun (WGS) entry which is preliminary data.</text>
</comment>
<evidence type="ECO:0000256" key="2">
    <source>
        <dbReference type="ARBA" id="ARBA00008873"/>
    </source>
</evidence>
<proteinExistence type="inferred from homology"/>
<keyword evidence="4" id="KW-0862">Zinc</keyword>
<feature type="domain" description="Cation efflux protein cytoplasmic" evidence="11">
    <location>
        <begin position="324"/>
        <end position="398"/>
    </location>
</feature>
<sequence length="399" mass="45012">MKKFKISEEDSSGTHIRFASPSDSQLMELEQIRILKPDDEEEMESPSPSKTEEILGVVPLSCAFTRQEHCVSETKEREESIRRLSSLIFLYLIVMSVQIVGGFKANSLAVMTDAAHLLSDVAGLCVSLLAIKVSSWEANSRNSFGFKRLEVLAAFLSVQLIWLVSGVIIHEAIQRLVSRSREVNGEIMFGISAFGFFMNLVMVLWLGHNHNHHHHHHHHHHHQQQHHHHHKEVVAEEEEEETNPLKGEKSSSKEMNINIQGAYLHAMADMIQSLGVMIGGGIIWVKPKWVLVDLICTLVFSAFALAATLPMLKNIFGILMERVPRDTDIEKLERGLKRIDGVKIVYDLHVWEITVGRIVLSCHILPEPGASPKEIITGVRNFCRKSCGIYHVTVQVESE</sequence>
<keyword evidence="7 9" id="KW-0472">Membrane</keyword>
<feature type="transmembrane region" description="Helical" evidence="9">
    <location>
        <begin position="151"/>
        <end position="169"/>
    </location>
</feature>
<dbReference type="AlphaFoldDB" id="A0A8T2AHF8"/>
<dbReference type="EMBL" id="JAEFBJ010000009">
    <property type="protein sequence ID" value="KAG7572971.1"/>
    <property type="molecule type" value="Genomic_DNA"/>
</dbReference>
<dbReference type="InterPro" id="IPR002524">
    <property type="entry name" value="Cation_efflux"/>
</dbReference>
<evidence type="ECO:0000256" key="5">
    <source>
        <dbReference type="ARBA" id="ARBA00022989"/>
    </source>
</evidence>
<dbReference type="InterPro" id="IPR027470">
    <property type="entry name" value="Cation_efflux_CTD"/>
</dbReference>
<dbReference type="GO" id="GO:0005886">
    <property type="term" value="C:plasma membrane"/>
    <property type="evidence" value="ECO:0007669"/>
    <property type="project" value="TreeGrafter"/>
</dbReference>
<feature type="region of interest" description="Disordered" evidence="8">
    <location>
        <begin position="214"/>
        <end position="252"/>
    </location>
</feature>
<accession>A0A8T2AHF8</accession>
<evidence type="ECO:0000256" key="6">
    <source>
        <dbReference type="ARBA" id="ARBA00023065"/>
    </source>
</evidence>
<evidence type="ECO:0000256" key="7">
    <source>
        <dbReference type="ARBA" id="ARBA00023136"/>
    </source>
</evidence>
<feature type="region of interest" description="Disordered" evidence="8">
    <location>
        <begin position="1"/>
        <end position="20"/>
    </location>
</feature>
<feature type="transmembrane region" description="Helical" evidence="9">
    <location>
        <begin position="290"/>
        <end position="312"/>
    </location>
</feature>
<evidence type="ECO:0000256" key="8">
    <source>
        <dbReference type="SAM" id="MobiDB-lite"/>
    </source>
</evidence>
<keyword evidence="5 9" id="KW-1133">Transmembrane helix</keyword>
<dbReference type="OrthoDB" id="9944568at2759"/>
<reference evidence="12 13" key="1">
    <citation type="submission" date="2020-12" db="EMBL/GenBank/DDBJ databases">
        <title>Concerted genomic and epigenomic changes stabilize Arabidopsis allopolyploids.</title>
        <authorList>
            <person name="Chen Z."/>
        </authorList>
    </citation>
    <scope>NUCLEOTIDE SEQUENCE [LARGE SCALE GENOMIC DNA]</scope>
    <source>
        <strain evidence="12">As9502</strain>
        <tissue evidence="12">Leaf</tissue>
    </source>
</reference>